<dbReference type="GO" id="GO:0005886">
    <property type="term" value="C:plasma membrane"/>
    <property type="evidence" value="ECO:0007669"/>
    <property type="project" value="TreeGrafter"/>
</dbReference>
<dbReference type="AlphaFoldDB" id="A0A369T7Y0"/>
<dbReference type="PANTHER" id="PTHR43298:SF2">
    <property type="entry name" value="FMN_FAD EXPORTER YEEO-RELATED"/>
    <property type="match status" value="1"/>
</dbReference>
<feature type="transmembrane region" description="Helical" evidence="2">
    <location>
        <begin position="48"/>
        <end position="76"/>
    </location>
</feature>
<dbReference type="InterPro" id="IPR050222">
    <property type="entry name" value="MATE_MdtK"/>
</dbReference>
<feature type="transmembrane region" description="Helical" evidence="2">
    <location>
        <begin position="16"/>
        <end position="36"/>
    </location>
</feature>
<feature type="transmembrane region" description="Helical" evidence="2">
    <location>
        <begin position="287"/>
        <end position="307"/>
    </location>
</feature>
<sequence>MNRSESAAIWPQVRRLVVVGSGVWITFAAQLLITFIETVIVARLGADALAGVTIALSLYVASFLFSLGVVTAVTPLAATAYGKGDLEGVRNFGQQGVLVALMIATPLMVALFGAAGVFASMSAEYARFGAAAAYLTGAAPGLPLWTIYVAIRCFGIATGRVYVITGVMVAAIPIYTALAIVLTFGLGPIPKLGVFGSGLAYTLTALIIVTVTALILKYINLTPTSSILIWRPKAVRSERKEILSLGIPFAFRIVLREGVLPATTLIVAVFGADVIAAHAVASRLGEITSSIAFGISSAVNAEIGYMLGSNEHRQTRLPVLVGVALALIVSIIVSATVVVFSESIATLMLGNANAISITMALQVIPIAMLWFIVVALQAPLSGTLSAFKAAKFQLWTAAAGSWMLGIPIAYGLSRLASVPTAGAWIGLTLGELSITALFFWKVYHLISRHQLYAVTP</sequence>
<feature type="transmembrane region" description="Helical" evidence="2">
    <location>
        <begin position="198"/>
        <end position="219"/>
    </location>
</feature>
<accession>A0A369T7Y0</accession>
<keyword evidence="2" id="KW-1133">Transmembrane helix</keyword>
<feature type="transmembrane region" description="Helical" evidence="2">
    <location>
        <begin position="319"/>
        <end position="340"/>
    </location>
</feature>
<dbReference type="Pfam" id="PF01554">
    <property type="entry name" value="MatE"/>
    <property type="match status" value="2"/>
</dbReference>
<feature type="transmembrane region" description="Helical" evidence="2">
    <location>
        <begin position="131"/>
        <end position="151"/>
    </location>
</feature>
<comment type="caution">
    <text evidence="3">The sequence shown here is derived from an EMBL/GenBank/DDBJ whole genome shotgun (WGS) entry which is preliminary data.</text>
</comment>
<feature type="transmembrane region" description="Helical" evidence="2">
    <location>
        <begin position="163"/>
        <end position="186"/>
    </location>
</feature>
<evidence type="ECO:0000256" key="1">
    <source>
        <dbReference type="ARBA" id="ARBA00022448"/>
    </source>
</evidence>
<feature type="transmembrane region" description="Helical" evidence="2">
    <location>
        <begin position="259"/>
        <end position="281"/>
    </location>
</feature>
<feature type="transmembrane region" description="Helical" evidence="2">
    <location>
        <begin position="392"/>
        <end position="410"/>
    </location>
</feature>
<evidence type="ECO:0000313" key="3">
    <source>
        <dbReference type="EMBL" id="RDD61439.1"/>
    </source>
</evidence>
<dbReference type="GO" id="GO:0015297">
    <property type="term" value="F:antiporter activity"/>
    <property type="evidence" value="ECO:0007669"/>
    <property type="project" value="InterPro"/>
</dbReference>
<keyword evidence="4" id="KW-1185">Reference proteome</keyword>
<keyword evidence="2" id="KW-0472">Membrane</keyword>
<dbReference type="GO" id="GO:0042910">
    <property type="term" value="F:xenobiotic transmembrane transporter activity"/>
    <property type="evidence" value="ECO:0007669"/>
    <property type="project" value="InterPro"/>
</dbReference>
<evidence type="ECO:0000256" key="2">
    <source>
        <dbReference type="SAM" id="Phobius"/>
    </source>
</evidence>
<dbReference type="EMBL" id="QPMH01000012">
    <property type="protein sequence ID" value="RDD61439.1"/>
    <property type="molecule type" value="Genomic_DNA"/>
</dbReference>
<keyword evidence="2" id="KW-0812">Transmembrane</keyword>
<feature type="transmembrane region" description="Helical" evidence="2">
    <location>
        <begin position="97"/>
        <end position="119"/>
    </location>
</feature>
<dbReference type="Proteomes" id="UP000253941">
    <property type="component" value="Unassembled WGS sequence"/>
</dbReference>
<feature type="transmembrane region" description="Helical" evidence="2">
    <location>
        <begin position="422"/>
        <end position="440"/>
    </location>
</feature>
<gene>
    <name evidence="3" type="ORF">DRB17_13265</name>
</gene>
<reference evidence="3 4" key="1">
    <citation type="submission" date="2018-07" db="EMBL/GenBank/DDBJ databases">
        <title>Venubactetium sediminum gen. nov., sp. nov., isolated from a marine solar saltern.</title>
        <authorList>
            <person name="Wang S."/>
        </authorList>
    </citation>
    <scope>NUCLEOTIDE SEQUENCE [LARGE SCALE GENOMIC DNA]</scope>
    <source>
        <strain evidence="3 4">WD2A32</strain>
    </source>
</reference>
<evidence type="ECO:0000313" key="4">
    <source>
        <dbReference type="Proteomes" id="UP000253941"/>
    </source>
</evidence>
<protein>
    <submittedName>
        <fullName evidence="3">Uncharacterized protein</fullName>
    </submittedName>
</protein>
<feature type="transmembrane region" description="Helical" evidence="2">
    <location>
        <begin position="360"/>
        <end position="380"/>
    </location>
</feature>
<proteinExistence type="predicted"/>
<keyword evidence="1" id="KW-0813">Transport</keyword>
<dbReference type="InterPro" id="IPR002528">
    <property type="entry name" value="MATE_fam"/>
</dbReference>
<organism evidence="3 4">
    <name type="scientific">Ferruginivarius sediminum</name>
    <dbReference type="NCBI Taxonomy" id="2661937"/>
    <lineage>
        <taxon>Bacteria</taxon>
        <taxon>Pseudomonadati</taxon>
        <taxon>Pseudomonadota</taxon>
        <taxon>Alphaproteobacteria</taxon>
        <taxon>Rhodospirillales</taxon>
        <taxon>Rhodospirillaceae</taxon>
        <taxon>Ferruginivarius</taxon>
    </lineage>
</organism>
<dbReference type="PANTHER" id="PTHR43298">
    <property type="entry name" value="MULTIDRUG RESISTANCE PROTEIN NORM-RELATED"/>
    <property type="match status" value="1"/>
</dbReference>
<name>A0A369T7Y0_9PROT</name>